<name>Q2SGA8_HAHCH</name>
<dbReference type="HOGENOM" id="CLU_1004124_0_0_6"/>
<evidence type="ECO:0000313" key="5">
    <source>
        <dbReference type="Proteomes" id="UP000000238"/>
    </source>
</evidence>
<evidence type="ECO:0000256" key="1">
    <source>
        <dbReference type="ARBA" id="ARBA00010333"/>
    </source>
</evidence>
<accession>Q2SGA8</accession>
<dbReference type="SUPFAM" id="SSF53850">
    <property type="entry name" value="Periplasmic binding protein-like II"/>
    <property type="match status" value="1"/>
</dbReference>
<reference evidence="4 5" key="1">
    <citation type="journal article" date="2005" name="Nucleic Acids Res.">
        <title>Genomic blueprint of Hahella chejuensis, a marine microbe producing an algicidal agent.</title>
        <authorList>
            <person name="Jeong H."/>
            <person name="Yim J.H."/>
            <person name="Lee C."/>
            <person name="Choi S.-H."/>
            <person name="Park Y.K."/>
            <person name="Yoon S.H."/>
            <person name="Hur C.-G."/>
            <person name="Kang H.-Y."/>
            <person name="Kim D."/>
            <person name="Lee H.H."/>
            <person name="Park K.H."/>
            <person name="Park S.-H."/>
            <person name="Park H.-S."/>
            <person name="Lee H.K."/>
            <person name="Oh T.K."/>
            <person name="Kim J.F."/>
        </authorList>
    </citation>
    <scope>NUCLEOTIDE SEQUENCE [LARGE SCALE GENOMIC DNA]</scope>
    <source>
        <strain evidence="4 5">KCTC 2396</strain>
    </source>
</reference>
<dbReference type="AlphaFoldDB" id="Q2SGA8"/>
<dbReference type="SMART" id="SM00062">
    <property type="entry name" value="PBPb"/>
    <property type="match status" value="1"/>
</dbReference>
<dbReference type="KEGG" id="hch:HCH_03575"/>
<dbReference type="Gene3D" id="3.40.190.10">
    <property type="entry name" value="Periplasmic binding protein-like II"/>
    <property type="match status" value="2"/>
</dbReference>
<organism evidence="4 5">
    <name type="scientific">Hahella chejuensis (strain KCTC 2396)</name>
    <dbReference type="NCBI Taxonomy" id="349521"/>
    <lineage>
        <taxon>Bacteria</taxon>
        <taxon>Pseudomonadati</taxon>
        <taxon>Pseudomonadota</taxon>
        <taxon>Gammaproteobacteria</taxon>
        <taxon>Oceanospirillales</taxon>
        <taxon>Hahellaceae</taxon>
        <taxon>Hahella</taxon>
    </lineage>
</organism>
<dbReference type="InterPro" id="IPR001638">
    <property type="entry name" value="Solute-binding_3/MltF_N"/>
</dbReference>
<dbReference type="OrthoDB" id="7354650at2"/>
<feature type="domain" description="Solute-binding protein family 3/N-terminal" evidence="3">
    <location>
        <begin position="20"/>
        <end position="254"/>
    </location>
</feature>
<dbReference type="PANTHER" id="PTHR35936:SF38">
    <property type="entry name" value="GLUTAMINE-BINDING PERIPLASMIC PROTEIN"/>
    <property type="match status" value="1"/>
</dbReference>
<proteinExistence type="inferred from homology"/>
<protein>
    <submittedName>
        <fullName evidence="4">ABC-type amino acid transport/signal transduction systems, periplasmic component/domain</fullName>
    </submittedName>
</protein>
<dbReference type="Proteomes" id="UP000000238">
    <property type="component" value="Chromosome"/>
</dbReference>
<sequence>MRYALWLWFALFTQGALAQTLILGMEEANNRPFEFVAESGELTGFHTEVVKQAAAGMGWKVEFVRLPWTRVIKMLESGEVNAVTYMAKSIEREKFALYLPDNLLHISQSTIYIKKSRASEILYDPPLEHFVSRWRVAVPTGYHINDEAMALIRNNYPLQQRTVTMAQLFLMLVNDRYDAILGGSNAMLRSKTAIENLEDVVQPLQGALFPSEPMYIAFSRQSGSKLAYEFAIAYKQFRQQPEYREIAERFNVIAWLPGERDFD</sequence>
<dbReference type="Pfam" id="PF00497">
    <property type="entry name" value="SBP_bac_3"/>
    <property type="match status" value="1"/>
</dbReference>
<evidence type="ECO:0000259" key="3">
    <source>
        <dbReference type="SMART" id="SM00062"/>
    </source>
</evidence>
<dbReference type="PANTHER" id="PTHR35936">
    <property type="entry name" value="MEMBRANE-BOUND LYTIC MUREIN TRANSGLYCOSYLASE F"/>
    <property type="match status" value="1"/>
</dbReference>
<comment type="similarity">
    <text evidence="1">Belongs to the bacterial solute-binding protein 3 family.</text>
</comment>
<evidence type="ECO:0000313" key="4">
    <source>
        <dbReference type="EMBL" id="ABC30316.1"/>
    </source>
</evidence>
<evidence type="ECO:0000256" key="2">
    <source>
        <dbReference type="ARBA" id="ARBA00022729"/>
    </source>
</evidence>
<dbReference type="EMBL" id="CP000155">
    <property type="protein sequence ID" value="ABC30316.1"/>
    <property type="molecule type" value="Genomic_DNA"/>
</dbReference>
<dbReference type="RefSeq" id="WP_011397384.1">
    <property type="nucleotide sequence ID" value="NC_007645.1"/>
</dbReference>
<keyword evidence="5" id="KW-1185">Reference proteome</keyword>
<keyword evidence="2" id="KW-0732">Signal</keyword>
<dbReference type="STRING" id="349521.HCH_03575"/>
<gene>
    <name evidence="4" type="ordered locus">HCH_03575</name>
</gene>
<dbReference type="eggNOG" id="COG0834">
    <property type="taxonomic scope" value="Bacteria"/>
</dbReference>